<reference evidence="11" key="1">
    <citation type="journal article" date="2017" name="Genome Biol.">
        <title>Comparative genomics reveals high biological diversity and specific adaptations in the industrially and medically important fungal genus Aspergillus.</title>
        <authorList>
            <person name="de Vries R.P."/>
            <person name="Riley R."/>
            <person name="Wiebenga A."/>
            <person name="Aguilar-Osorio G."/>
            <person name="Amillis S."/>
            <person name="Uchima C.A."/>
            <person name="Anderluh G."/>
            <person name="Asadollahi M."/>
            <person name="Askin M."/>
            <person name="Barry K."/>
            <person name="Battaglia E."/>
            <person name="Bayram O."/>
            <person name="Benocci T."/>
            <person name="Braus-Stromeyer S.A."/>
            <person name="Caldana C."/>
            <person name="Canovas D."/>
            <person name="Cerqueira G.C."/>
            <person name="Chen F."/>
            <person name="Chen W."/>
            <person name="Choi C."/>
            <person name="Clum A."/>
            <person name="Dos Santos R.A."/>
            <person name="Damasio A.R."/>
            <person name="Diallinas G."/>
            <person name="Emri T."/>
            <person name="Fekete E."/>
            <person name="Flipphi M."/>
            <person name="Freyberg S."/>
            <person name="Gallo A."/>
            <person name="Gournas C."/>
            <person name="Habgood R."/>
            <person name="Hainaut M."/>
            <person name="Harispe M.L."/>
            <person name="Henrissat B."/>
            <person name="Hilden K.S."/>
            <person name="Hope R."/>
            <person name="Hossain A."/>
            <person name="Karabika E."/>
            <person name="Karaffa L."/>
            <person name="Karanyi Z."/>
            <person name="Krasevec N."/>
            <person name="Kuo A."/>
            <person name="Kusch H."/>
            <person name="LaButti K."/>
            <person name="Lagendijk E.L."/>
            <person name="Lapidus A."/>
            <person name="Levasseur A."/>
            <person name="Lindquist E."/>
            <person name="Lipzen A."/>
            <person name="Logrieco A.F."/>
            <person name="MacCabe A."/>
            <person name="Maekelae M.R."/>
            <person name="Malavazi I."/>
            <person name="Melin P."/>
            <person name="Meyer V."/>
            <person name="Mielnichuk N."/>
            <person name="Miskei M."/>
            <person name="Molnar A.P."/>
            <person name="Mule G."/>
            <person name="Ngan C.Y."/>
            <person name="Orejas M."/>
            <person name="Orosz E."/>
            <person name="Ouedraogo J.P."/>
            <person name="Overkamp K.M."/>
            <person name="Park H.-S."/>
            <person name="Perrone G."/>
            <person name="Piumi F."/>
            <person name="Punt P.J."/>
            <person name="Ram A.F."/>
            <person name="Ramon A."/>
            <person name="Rauscher S."/>
            <person name="Record E."/>
            <person name="Riano-Pachon D.M."/>
            <person name="Robert V."/>
            <person name="Roehrig J."/>
            <person name="Ruller R."/>
            <person name="Salamov A."/>
            <person name="Salih N.S."/>
            <person name="Samson R.A."/>
            <person name="Sandor E."/>
            <person name="Sanguinetti M."/>
            <person name="Schuetze T."/>
            <person name="Sepcic K."/>
            <person name="Shelest E."/>
            <person name="Sherlock G."/>
            <person name="Sophianopoulou V."/>
            <person name="Squina F.M."/>
            <person name="Sun H."/>
            <person name="Susca A."/>
            <person name="Todd R.B."/>
            <person name="Tsang A."/>
            <person name="Unkles S.E."/>
            <person name="van de Wiele N."/>
            <person name="van Rossen-Uffink D."/>
            <person name="Oliveira J.V."/>
            <person name="Vesth T.C."/>
            <person name="Visser J."/>
            <person name="Yu J.-H."/>
            <person name="Zhou M."/>
            <person name="Andersen M.R."/>
            <person name="Archer D.B."/>
            <person name="Baker S.E."/>
            <person name="Benoit I."/>
            <person name="Brakhage A.A."/>
            <person name="Braus G.H."/>
            <person name="Fischer R."/>
            <person name="Frisvad J.C."/>
            <person name="Goldman G.H."/>
            <person name="Houbraken J."/>
            <person name="Oakley B."/>
            <person name="Pocsi I."/>
            <person name="Scazzocchio C."/>
            <person name="Seiboth B."/>
            <person name="vanKuyk P.A."/>
            <person name="Wortman J."/>
            <person name="Dyer P.S."/>
            <person name="Grigoriev I.V."/>
        </authorList>
    </citation>
    <scope>NUCLEOTIDE SEQUENCE [LARGE SCALE GENOMIC DNA]</scope>
    <source>
        <strain evidence="11">ITEM 5010</strain>
    </source>
</reference>
<dbReference type="PANTHER" id="PTHR12874:SF9">
    <property type="entry name" value="F-BOX ONLY PROTEIN 48"/>
    <property type="match status" value="1"/>
</dbReference>
<evidence type="ECO:0000256" key="1">
    <source>
        <dbReference type="ARBA" id="ARBA00002730"/>
    </source>
</evidence>
<keyword evidence="7" id="KW-0853">WD repeat</keyword>
<name>A0A1R3RNZ7_ASPC5</name>
<comment type="subunit">
    <text evidence="3">Component of the SCF(sconB) E3 ubiquitin ligase complex.</text>
</comment>
<keyword evidence="11" id="KW-1185">Reference proteome</keyword>
<dbReference type="AlphaFoldDB" id="A0A1R3RNZ7"/>
<dbReference type="Gene3D" id="1.20.1280.50">
    <property type="match status" value="1"/>
</dbReference>
<evidence type="ECO:0000313" key="11">
    <source>
        <dbReference type="Proteomes" id="UP000188318"/>
    </source>
</evidence>
<dbReference type="PANTHER" id="PTHR12874">
    <property type="entry name" value="F-BOX ONLY PROTEIN 48-RELATED"/>
    <property type="match status" value="1"/>
</dbReference>
<evidence type="ECO:0000256" key="4">
    <source>
        <dbReference type="ARBA" id="ARBA00015819"/>
    </source>
</evidence>
<sequence length="564" mass="62867">MLKRNHVDDPSVLPPPKRHRTILSKHIDHISALSDELLIHILSFLPIPSLLVCHQLSRRFHALAGDSELWKRQYYSRWVRPRARRLANARRIFFSRSEIEYSPRVSTWLDHGHLAKEGTATNWKRQYRLRHNWSRGVCRVTEVEFPQPPRRQMLVTFCAGIVFTADSDHGLRAWPAKKPEHCLARILLTNPPLPSFPAPTAIAAAVSVPHQNLVDVTVGFEDGRLSVYTLDTTTLRLGMRFSCVECVSGAIATMASSSPFLLLVSEHKVLSLYETIPDKGGVGGLLAPRLLTSLKADSILEPISLSVRATGPTIIASIVYSFYHIGCGWSLGIQELQFGLDGQQISSRLATTVDCHYGTIFPDSRNQSNREYRTASYATGLQGRQNTTPFGSSISHHEPPTSVSYSHPYLLTSHADNTLTVYLVVSTSTSLSVKGYQRLWGHTSSVSAVQVSDRGKAVSVSSRGDDIRIWELESLISSLGGQKALRNGNSIRISPESRIGRRHDSPGLVPESSHGEYRATRSSSVDIPHRSARMRGCIGFDDERVLLLREKEVGTQMLEFYDFT</sequence>
<evidence type="ECO:0000256" key="2">
    <source>
        <dbReference type="ARBA" id="ARBA00007968"/>
    </source>
</evidence>
<dbReference type="PROSITE" id="PS50294">
    <property type="entry name" value="WD_REPEATS_REGION"/>
    <property type="match status" value="1"/>
</dbReference>
<dbReference type="OrthoDB" id="3219396at2759"/>
<evidence type="ECO:0000256" key="5">
    <source>
        <dbReference type="ARBA" id="ARBA00030034"/>
    </source>
</evidence>
<dbReference type="GO" id="GO:0005737">
    <property type="term" value="C:cytoplasm"/>
    <property type="evidence" value="ECO:0007669"/>
    <property type="project" value="TreeGrafter"/>
</dbReference>
<feature type="region of interest" description="Disordered" evidence="8">
    <location>
        <begin position="497"/>
        <end position="525"/>
    </location>
</feature>
<dbReference type="GO" id="GO:0031146">
    <property type="term" value="P:SCF-dependent proteasomal ubiquitin-dependent protein catabolic process"/>
    <property type="evidence" value="ECO:0007669"/>
    <property type="project" value="TreeGrafter"/>
</dbReference>
<comment type="function">
    <text evidence="1">Component of the SCF(sconB) E3 ubiquitin ligase complex involved in the regulation of sulfur metabolite repression, probably by mediating the inactivation or degradation of the metR transcription factor.</text>
</comment>
<dbReference type="InterPro" id="IPR036322">
    <property type="entry name" value="WD40_repeat_dom_sf"/>
</dbReference>
<dbReference type="OMA" id="RHNWSRG"/>
<dbReference type="STRING" id="602072.A0A1R3RNZ7"/>
<dbReference type="InterPro" id="IPR015943">
    <property type="entry name" value="WD40/YVTN_repeat-like_dom_sf"/>
</dbReference>
<dbReference type="Proteomes" id="UP000188318">
    <property type="component" value="Unassembled WGS sequence"/>
</dbReference>
<dbReference type="SUPFAM" id="SSF50978">
    <property type="entry name" value="WD40 repeat-like"/>
    <property type="match status" value="1"/>
</dbReference>
<evidence type="ECO:0000259" key="9">
    <source>
        <dbReference type="PROSITE" id="PS50181"/>
    </source>
</evidence>
<dbReference type="EMBL" id="KV907499">
    <property type="protein sequence ID" value="OOF96207.1"/>
    <property type="molecule type" value="Genomic_DNA"/>
</dbReference>
<evidence type="ECO:0000256" key="3">
    <source>
        <dbReference type="ARBA" id="ARBA00011725"/>
    </source>
</evidence>
<dbReference type="InterPro" id="IPR001680">
    <property type="entry name" value="WD40_rpt"/>
</dbReference>
<dbReference type="VEuPathDB" id="FungiDB:ASPCADRAFT_146985"/>
<dbReference type="SUPFAM" id="SSF81383">
    <property type="entry name" value="F-box domain"/>
    <property type="match status" value="1"/>
</dbReference>
<evidence type="ECO:0000313" key="10">
    <source>
        <dbReference type="EMBL" id="OOF96207.1"/>
    </source>
</evidence>
<comment type="similarity">
    <text evidence="2">Belongs to the WD repeat MET30/SCONB/SCON-2 family.</text>
</comment>
<dbReference type="Gene3D" id="2.130.10.10">
    <property type="entry name" value="YVTN repeat-like/Quinoprotein amine dehydrogenase"/>
    <property type="match status" value="1"/>
</dbReference>
<evidence type="ECO:0000256" key="6">
    <source>
        <dbReference type="ARBA" id="ARBA00032113"/>
    </source>
</evidence>
<dbReference type="PROSITE" id="PS50181">
    <property type="entry name" value="FBOX"/>
    <property type="match status" value="1"/>
</dbReference>
<dbReference type="Pfam" id="PF25499">
    <property type="entry name" value="Beta-prop_pof12"/>
    <property type="match status" value="1"/>
</dbReference>
<organism evidence="10 11">
    <name type="scientific">Aspergillus carbonarius (strain ITEM 5010)</name>
    <dbReference type="NCBI Taxonomy" id="602072"/>
    <lineage>
        <taxon>Eukaryota</taxon>
        <taxon>Fungi</taxon>
        <taxon>Dikarya</taxon>
        <taxon>Ascomycota</taxon>
        <taxon>Pezizomycotina</taxon>
        <taxon>Eurotiomycetes</taxon>
        <taxon>Eurotiomycetidae</taxon>
        <taxon>Eurotiales</taxon>
        <taxon>Aspergillaceae</taxon>
        <taxon>Aspergillus</taxon>
        <taxon>Aspergillus subgen. Circumdati</taxon>
    </lineage>
</organism>
<feature type="repeat" description="WD" evidence="7">
    <location>
        <begin position="439"/>
        <end position="474"/>
    </location>
</feature>
<dbReference type="SMART" id="SM00320">
    <property type="entry name" value="WD40"/>
    <property type="match status" value="2"/>
</dbReference>
<gene>
    <name evidence="10" type="ORF">ASPCADRAFT_146985</name>
</gene>
<dbReference type="InterPro" id="IPR001810">
    <property type="entry name" value="F-box_dom"/>
</dbReference>
<accession>A0A1R3RNZ7</accession>
<dbReference type="GO" id="GO:0019005">
    <property type="term" value="C:SCF ubiquitin ligase complex"/>
    <property type="evidence" value="ECO:0007669"/>
    <property type="project" value="TreeGrafter"/>
</dbReference>
<evidence type="ECO:0000256" key="7">
    <source>
        <dbReference type="PROSITE-ProRule" id="PRU00221"/>
    </source>
</evidence>
<dbReference type="InterPro" id="IPR036047">
    <property type="entry name" value="F-box-like_dom_sf"/>
</dbReference>
<feature type="domain" description="F-box" evidence="9">
    <location>
        <begin position="27"/>
        <end position="73"/>
    </location>
</feature>
<evidence type="ECO:0000256" key="8">
    <source>
        <dbReference type="SAM" id="MobiDB-lite"/>
    </source>
</evidence>
<protein>
    <recommendedName>
        <fullName evidence="4">Probable E3 ubiquitin ligase complex SCF subunit sconB</fullName>
    </recommendedName>
    <alternativeName>
        <fullName evidence="6">Sulfur controller B</fullName>
    </alternativeName>
    <alternativeName>
        <fullName evidence="5">Sulfur metabolite repression control protein B</fullName>
    </alternativeName>
</protein>
<dbReference type="SMART" id="SM00256">
    <property type="entry name" value="FBOX"/>
    <property type="match status" value="1"/>
</dbReference>
<dbReference type="Pfam" id="PF12937">
    <property type="entry name" value="F-box-like"/>
    <property type="match status" value="1"/>
</dbReference>
<dbReference type="PROSITE" id="PS50082">
    <property type="entry name" value="WD_REPEATS_2"/>
    <property type="match status" value="1"/>
</dbReference>
<proteinExistence type="inferred from homology"/>